<name>A0A368ZBJ3_9FLAO</name>
<keyword evidence="1" id="KW-0812">Transmembrane</keyword>
<dbReference type="Proteomes" id="UP000253436">
    <property type="component" value="Unassembled WGS sequence"/>
</dbReference>
<keyword evidence="1" id="KW-1133">Transmembrane helix</keyword>
<comment type="caution">
    <text evidence="2">The sequence shown here is derived from an EMBL/GenBank/DDBJ whole genome shotgun (WGS) entry which is preliminary data.</text>
</comment>
<evidence type="ECO:0000256" key="1">
    <source>
        <dbReference type="SAM" id="Phobius"/>
    </source>
</evidence>
<evidence type="ECO:0000313" key="2">
    <source>
        <dbReference type="EMBL" id="RCW90221.1"/>
    </source>
</evidence>
<evidence type="ECO:0000313" key="3">
    <source>
        <dbReference type="Proteomes" id="UP000253436"/>
    </source>
</evidence>
<feature type="transmembrane region" description="Helical" evidence="1">
    <location>
        <begin position="63"/>
        <end position="83"/>
    </location>
</feature>
<dbReference type="EMBL" id="QPJO01000005">
    <property type="protein sequence ID" value="RCW90221.1"/>
    <property type="molecule type" value="Genomic_DNA"/>
</dbReference>
<dbReference type="OrthoDB" id="1449790at2"/>
<organism evidence="2 3">
    <name type="scientific">Winogradskyella arenosi</name>
    <dbReference type="NCBI Taxonomy" id="533325"/>
    <lineage>
        <taxon>Bacteria</taxon>
        <taxon>Pseudomonadati</taxon>
        <taxon>Bacteroidota</taxon>
        <taxon>Flavobacteriia</taxon>
        <taxon>Flavobacteriales</taxon>
        <taxon>Flavobacteriaceae</taxon>
        <taxon>Winogradskyella</taxon>
    </lineage>
</organism>
<protein>
    <submittedName>
        <fullName evidence="2">Uncharacterized protein</fullName>
    </submittedName>
</protein>
<sequence>MKIALSKDLRKRSKRRKLSHFTKRGLLNSNYKRVVKYSFKKARRKSLFMIRQRAKSIQISKESLMASLVLKVAVFVSVAILILF</sequence>
<gene>
    <name evidence="2" type="ORF">DFQ08_105110</name>
</gene>
<proteinExistence type="predicted"/>
<keyword evidence="1" id="KW-0472">Membrane</keyword>
<keyword evidence="3" id="KW-1185">Reference proteome</keyword>
<reference evidence="2 3" key="1">
    <citation type="submission" date="2018-07" db="EMBL/GenBank/DDBJ databases">
        <title>Genomic Encyclopedia of Type Strains, Phase III (KMG-III): the genomes of soil and plant-associated and newly described type strains.</title>
        <authorList>
            <person name="Whitman W."/>
        </authorList>
    </citation>
    <scope>NUCLEOTIDE SEQUENCE [LARGE SCALE GENOMIC DNA]</scope>
    <source>
        <strain evidence="2 3">CECT 7958</strain>
    </source>
</reference>
<accession>A0A368ZBJ3</accession>
<dbReference type="AlphaFoldDB" id="A0A368ZBJ3"/>